<dbReference type="PANTHER" id="PTHR21015:SF22">
    <property type="entry name" value="GLYCOSYLTRANSFERASE"/>
    <property type="match status" value="1"/>
</dbReference>
<protein>
    <submittedName>
        <fullName evidence="4">UDP-2,4-diacetamido-2,4, 6-trideoxy-beta-L-altropyranose hydrolase</fullName>
    </submittedName>
</protein>
<comment type="caution">
    <text evidence="4">The sequence shown here is derived from an EMBL/GenBank/DDBJ whole genome shotgun (WGS) entry which is preliminary data.</text>
</comment>
<sequence>MNIVFRVDASLAMGTGHVMRCLTLARALREQGHACLFISREHDGNLNALIGDAGFGLHVLPIGRAQDNDLYHSRWLGASQAEDAAASQAPIAAWRPHWLVVDHYALDHRWEALVTPAGCRVLVIDDLADRCHVCDLLLDQNLGRHIDDYRKRVPDHCTLLVGPGNALLRADFSLLRHSSLIRRERGDLQNVLIALGGVDQHNHTGNILDALNSCELPDGIRFTVVLGATAPHLQAVTAAARSCPWPVEVLSGIDDMPRRMAEADLAVGAAGGTSWERCCLGVPTLMVILAENQKSGATALAASGAAVLIDASRSLVAQLQCAFDQLQASPRRQQMAIAASRITDGQGTERLLQLMESSR</sequence>
<dbReference type="RefSeq" id="WP_188985822.1">
    <property type="nucleotide sequence ID" value="NZ_BMPO01000012.1"/>
</dbReference>
<dbReference type="AlphaFoldDB" id="A0A917Q2Z4"/>
<dbReference type="SUPFAM" id="SSF53756">
    <property type="entry name" value="UDP-Glycosyltransferase/glycogen phosphorylase"/>
    <property type="match status" value="1"/>
</dbReference>
<gene>
    <name evidence="4" type="primary">rkpO</name>
    <name evidence="4" type="ORF">GCM10009304_39150</name>
</gene>
<dbReference type="InterPro" id="IPR007235">
    <property type="entry name" value="Glyco_trans_28_C"/>
</dbReference>
<dbReference type="NCBIfam" id="TIGR03590">
    <property type="entry name" value="PseG"/>
    <property type="match status" value="1"/>
</dbReference>
<feature type="active site" description="Proton acceptor" evidence="1">
    <location>
        <position position="17"/>
    </location>
</feature>
<evidence type="ECO:0000313" key="5">
    <source>
        <dbReference type="Proteomes" id="UP000635983"/>
    </source>
</evidence>
<dbReference type="Proteomes" id="UP000635983">
    <property type="component" value="Unassembled WGS sequence"/>
</dbReference>
<dbReference type="EMBL" id="BMPO01000012">
    <property type="protein sequence ID" value="GGK09172.1"/>
    <property type="molecule type" value="Genomic_DNA"/>
</dbReference>
<dbReference type="Gene3D" id="3.40.50.11190">
    <property type="match status" value="1"/>
</dbReference>
<organism evidence="4 5">
    <name type="scientific">Pseudomonas matsuisoli</name>
    <dbReference type="NCBI Taxonomy" id="1515666"/>
    <lineage>
        <taxon>Bacteria</taxon>
        <taxon>Pseudomonadati</taxon>
        <taxon>Pseudomonadota</taxon>
        <taxon>Gammaproteobacteria</taxon>
        <taxon>Pseudomonadales</taxon>
        <taxon>Pseudomonadaceae</taxon>
        <taxon>Pseudomonas</taxon>
    </lineage>
</organism>
<evidence type="ECO:0000256" key="1">
    <source>
        <dbReference type="PIRSR" id="PIRSR620023-1"/>
    </source>
</evidence>
<dbReference type="GO" id="GO:0016787">
    <property type="term" value="F:hydrolase activity"/>
    <property type="evidence" value="ECO:0007669"/>
    <property type="project" value="UniProtKB-KW"/>
</dbReference>
<reference evidence="4" key="2">
    <citation type="submission" date="2020-09" db="EMBL/GenBank/DDBJ databases">
        <authorList>
            <person name="Sun Q."/>
            <person name="Ohkuma M."/>
        </authorList>
    </citation>
    <scope>NUCLEOTIDE SEQUENCE</scope>
    <source>
        <strain evidence="4">JCM 30078</strain>
    </source>
</reference>
<dbReference type="Gene3D" id="3.40.50.2000">
    <property type="entry name" value="Glycogen Phosphorylase B"/>
    <property type="match status" value="1"/>
</dbReference>
<feature type="domain" description="Glycosyl transferase family 28 C-terminal" evidence="3">
    <location>
        <begin position="246"/>
        <end position="339"/>
    </location>
</feature>
<dbReference type="GO" id="GO:0016758">
    <property type="term" value="F:hexosyltransferase activity"/>
    <property type="evidence" value="ECO:0007669"/>
    <property type="project" value="InterPro"/>
</dbReference>
<dbReference type="Pfam" id="PF04101">
    <property type="entry name" value="Glyco_tran_28_C"/>
    <property type="match status" value="1"/>
</dbReference>
<reference evidence="4" key="1">
    <citation type="journal article" date="2014" name="Int. J. Syst. Evol. Microbiol.">
        <title>Complete genome sequence of Corynebacterium casei LMG S-19264T (=DSM 44701T), isolated from a smear-ripened cheese.</title>
        <authorList>
            <consortium name="US DOE Joint Genome Institute (JGI-PGF)"/>
            <person name="Walter F."/>
            <person name="Albersmeier A."/>
            <person name="Kalinowski J."/>
            <person name="Ruckert C."/>
        </authorList>
    </citation>
    <scope>NUCLEOTIDE SEQUENCE</scope>
    <source>
        <strain evidence="4">JCM 30078</strain>
    </source>
</reference>
<feature type="binding site" evidence="2">
    <location>
        <position position="276"/>
    </location>
    <ligand>
        <name>substrate</name>
    </ligand>
</feature>
<evidence type="ECO:0000313" key="4">
    <source>
        <dbReference type="EMBL" id="GGK09172.1"/>
    </source>
</evidence>
<keyword evidence="5" id="KW-1185">Reference proteome</keyword>
<accession>A0A917Q2Z4</accession>
<keyword evidence="4" id="KW-0378">Hydrolase</keyword>
<feature type="binding site" evidence="2">
    <location>
        <position position="169"/>
    </location>
    <ligand>
        <name>substrate</name>
    </ligand>
</feature>
<dbReference type="PANTHER" id="PTHR21015">
    <property type="entry name" value="UDP-N-ACETYLGLUCOSAMINE--N-ACETYLMURAMYL-(PENTAPEPTIDE) PYROPHOSPHORYL-UNDECAPRENOL N-ACETYLGLUCOSAMINE TRANSFERASE 1"/>
    <property type="match status" value="1"/>
</dbReference>
<name>A0A917Q2Z4_9PSED</name>
<dbReference type="InterPro" id="IPR020023">
    <property type="entry name" value="PseG"/>
</dbReference>
<proteinExistence type="predicted"/>
<evidence type="ECO:0000259" key="3">
    <source>
        <dbReference type="Pfam" id="PF04101"/>
    </source>
</evidence>
<evidence type="ECO:0000256" key="2">
    <source>
        <dbReference type="PIRSR" id="PIRSR620023-2"/>
    </source>
</evidence>